<protein>
    <recommendedName>
        <fullName evidence="1">Outer membrane protein beta-barrel domain-containing protein</fullName>
    </recommendedName>
</protein>
<dbReference type="InterPro" id="IPR025665">
    <property type="entry name" value="Beta-barrel_OMP_2"/>
</dbReference>
<dbReference type="SUPFAM" id="SSF56925">
    <property type="entry name" value="OMPA-like"/>
    <property type="match status" value="1"/>
</dbReference>
<evidence type="ECO:0000259" key="1">
    <source>
        <dbReference type="Pfam" id="PF13568"/>
    </source>
</evidence>
<dbReference type="Gene3D" id="2.40.160.20">
    <property type="match status" value="1"/>
</dbReference>
<evidence type="ECO:0000313" key="2">
    <source>
        <dbReference type="EMBL" id="CAA7393877.1"/>
    </source>
</evidence>
<reference evidence="2 3" key="1">
    <citation type="submission" date="2020-01" db="EMBL/GenBank/DDBJ databases">
        <authorList>
            <person name="Rodrigo-Torres L."/>
            <person name="Arahal R. D."/>
            <person name="Lucena T."/>
        </authorList>
    </citation>
    <scope>NUCLEOTIDE SEQUENCE [LARGE SCALE GENOMIC DNA]</scope>
    <source>
        <strain evidence="2 3">CECT 9393</strain>
    </source>
</reference>
<feature type="domain" description="Outer membrane protein beta-barrel" evidence="1">
    <location>
        <begin position="1"/>
        <end position="78"/>
    </location>
</feature>
<dbReference type="Pfam" id="PF13568">
    <property type="entry name" value="OMP_b-brl_2"/>
    <property type="match status" value="1"/>
</dbReference>
<dbReference type="InterPro" id="IPR011250">
    <property type="entry name" value="OMP/PagP_B-barrel"/>
</dbReference>
<accession>A0A6N4XZJ3</accession>
<proteinExistence type="predicted"/>
<dbReference type="EMBL" id="CACVBY010000187">
    <property type="protein sequence ID" value="CAA7393877.1"/>
    <property type="molecule type" value="Genomic_DNA"/>
</dbReference>
<dbReference type="Proteomes" id="UP000445309">
    <property type="component" value="Unassembled WGS sequence"/>
</dbReference>
<gene>
    <name evidence="2" type="ORF">CHRY9393_03571</name>
</gene>
<dbReference type="AlphaFoldDB" id="A0A6N4XZJ3"/>
<organism evidence="2 3">
    <name type="scientific">Chryseobacterium fistulae</name>
    <dbReference type="NCBI Taxonomy" id="2675058"/>
    <lineage>
        <taxon>Bacteria</taxon>
        <taxon>Pseudomonadati</taxon>
        <taxon>Bacteroidota</taxon>
        <taxon>Flavobacteriia</taxon>
        <taxon>Flavobacteriales</taxon>
        <taxon>Weeksellaceae</taxon>
        <taxon>Chryseobacterium group</taxon>
        <taxon>Chryseobacterium</taxon>
    </lineage>
</organism>
<sequence length="106" mass="12162">MFQFKIIKDFYLEAGPQLNFLVNSKKTTDGNYKYNDVKQAIKTNNKFRTSEFDFGYALGTGYYITPNIGVNVRYSFSVSIDQHTTDKDYAAFKGSSLFQVGLAYKF</sequence>
<evidence type="ECO:0000313" key="3">
    <source>
        <dbReference type="Proteomes" id="UP000445309"/>
    </source>
</evidence>
<name>A0A6N4XZJ3_9FLAO</name>
<keyword evidence="3" id="KW-1185">Reference proteome</keyword>
<dbReference type="RefSeq" id="WP_238480059.1">
    <property type="nucleotide sequence ID" value="NZ_CACVBY010000187.1"/>
</dbReference>